<dbReference type="eggNOG" id="COG1028">
    <property type="taxonomic scope" value="Bacteria"/>
</dbReference>
<name>A3SPY7_ROSNI</name>
<dbReference type="EMBL" id="AALY01000002">
    <property type="protein sequence ID" value="EAP76527.1"/>
    <property type="molecule type" value="Genomic_DNA"/>
</dbReference>
<dbReference type="STRING" id="89187.ISM_16715"/>
<dbReference type="Proteomes" id="UP000005954">
    <property type="component" value="Unassembled WGS sequence"/>
</dbReference>
<gene>
    <name evidence="1" type="ORF">ISM_16715</name>
</gene>
<accession>A3SPY7</accession>
<dbReference type="AlphaFoldDB" id="A3SPY7"/>
<keyword evidence="2" id="KW-1185">Reference proteome</keyword>
<sequence length="575" mass="62987">MLLGCVSVLAPGSAQAQAQAEGTGAEASEAVASESTAKPGLGMNLAYLRDWSSAQPFLDVMKTARRWIGHKPGQWGGVSYESLMAQDLLDAQGWPKRVPGDLGSIGTVILTDLPPEAEIFAGEYLLRFKGEGIVEVSGRAQNVRYGKGEVRFEFTPGSGPVVIRIQRSDPYGKGDHLRDITVVKREHLAAYEAGAVFHPEYLKVLQGLDTLRFMDWGNTNNSRLASWDDRARVDDFSYTRQGVPYEVMQQLAGAVGADVWITLPHLAEDAYARGACRLLREAVPEDGRVYVEYSNEVWNWTFDQAEWAADQALALWGDRDQGTQFYGMRAAQLAEICAEAFGPEQREQLVNVIATQTGWLGLEKGILTAPLWRDKGPGYRPPHESFDAYAVTGYFGVLGSDKRRDMVRQWIEDSAEAARAAGAAAGLGGEALEAHVARHRYDLAVSLATDELLSGALSGDAEGSLNDLRDRVFPYHAGIARDYDLDLIMYEGGTHVVGIGAGVDDPELTAFFTHLNYTAEMGMLYARLIADWRAAGGGLFTHFNEIQKPGKWGSWGALRYLGDDTARWQVLEAAK</sequence>
<reference evidence="1 2" key="1">
    <citation type="submission" date="2005-12" db="EMBL/GenBank/DDBJ databases">
        <authorList>
            <person name="Moran M.A."/>
            <person name="Ferriera S."/>
            <person name="Johnson J."/>
            <person name="Kravitz S."/>
            <person name="Halpern A."/>
            <person name="Remington K."/>
            <person name="Beeson K."/>
            <person name="Tran B."/>
            <person name="Rogers Y.-H."/>
            <person name="Friedman R."/>
            <person name="Venter J.C."/>
        </authorList>
    </citation>
    <scope>NUCLEOTIDE SEQUENCE [LARGE SCALE GENOMIC DNA]</scope>
    <source>
        <strain evidence="2">ATCC BAA-591 / DSM 15170 / ISM</strain>
    </source>
</reference>
<evidence type="ECO:0008006" key="3">
    <source>
        <dbReference type="Google" id="ProtNLM"/>
    </source>
</evidence>
<proteinExistence type="predicted"/>
<organism evidence="1 2">
    <name type="scientific">Roseovarius nubinhibens (strain ATCC BAA-591 / DSM 15170 / ISM)</name>
    <dbReference type="NCBI Taxonomy" id="89187"/>
    <lineage>
        <taxon>Bacteria</taxon>
        <taxon>Pseudomonadati</taxon>
        <taxon>Pseudomonadota</taxon>
        <taxon>Alphaproteobacteria</taxon>
        <taxon>Rhodobacterales</taxon>
        <taxon>Roseobacteraceae</taxon>
        <taxon>Roseovarius</taxon>
    </lineage>
</organism>
<protein>
    <recommendedName>
        <fullName evidence="3">Cellulose-binding domain protein</fullName>
    </recommendedName>
</protein>
<dbReference type="HOGENOM" id="CLU_018941_1_0_5"/>
<evidence type="ECO:0000313" key="1">
    <source>
        <dbReference type="EMBL" id="EAP76527.1"/>
    </source>
</evidence>
<evidence type="ECO:0000313" key="2">
    <source>
        <dbReference type="Proteomes" id="UP000005954"/>
    </source>
</evidence>
<comment type="caution">
    <text evidence="1">The sequence shown here is derived from an EMBL/GenBank/DDBJ whole genome shotgun (WGS) entry which is preliminary data.</text>
</comment>